<sequence length="110" mass="12538">MNISHKAIDTHPLYRSVDVNLLLSSDSKLENSKPTDKWVLDVRKLWKKVITQFIETGEVVPQTTTNSKTGQTHEKWRLRCKPLNSETGSVMLFSPEKVKENCEGETALIL</sequence>
<dbReference type="AlphaFoldDB" id="A0A9W7BW72"/>
<reference evidence="2" key="1">
    <citation type="journal article" date="2023" name="Commun. Biol.">
        <title>Genome analysis of Parmales, the sister group of diatoms, reveals the evolutionary specialization of diatoms from phago-mixotrophs to photoautotrophs.</title>
        <authorList>
            <person name="Ban H."/>
            <person name="Sato S."/>
            <person name="Yoshikawa S."/>
            <person name="Yamada K."/>
            <person name="Nakamura Y."/>
            <person name="Ichinomiya M."/>
            <person name="Sato N."/>
            <person name="Blanc-Mathieu R."/>
            <person name="Endo H."/>
            <person name="Kuwata A."/>
            <person name="Ogata H."/>
        </authorList>
    </citation>
    <scope>NUCLEOTIDE SEQUENCE [LARGE SCALE GENOMIC DNA]</scope>
</reference>
<gene>
    <name evidence="1" type="ORF">TL16_g12645</name>
</gene>
<protein>
    <submittedName>
        <fullName evidence="1">Uncharacterized protein</fullName>
    </submittedName>
</protein>
<accession>A0A9W7BW72</accession>
<evidence type="ECO:0000313" key="2">
    <source>
        <dbReference type="Proteomes" id="UP001162640"/>
    </source>
</evidence>
<comment type="caution">
    <text evidence="1">The sequence shown here is derived from an EMBL/GenBank/DDBJ whole genome shotgun (WGS) entry which is preliminary data.</text>
</comment>
<proteinExistence type="predicted"/>
<dbReference type="Proteomes" id="UP001162640">
    <property type="component" value="Unassembled WGS sequence"/>
</dbReference>
<organism evidence="1 2">
    <name type="scientific">Triparma laevis f. inornata</name>
    <dbReference type="NCBI Taxonomy" id="1714386"/>
    <lineage>
        <taxon>Eukaryota</taxon>
        <taxon>Sar</taxon>
        <taxon>Stramenopiles</taxon>
        <taxon>Ochrophyta</taxon>
        <taxon>Bolidophyceae</taxon>
        <taxon>Parmales</taxon>
        <taxon>Triparmaceae</taxon>
        <taxon>Triparma</taxon>
    </lineage>
</organism>
<evidence type="ECO:0000313" key="1">
    <source>
        <dbReference type="EMBL" id="GMH93505.1"/>
    </source>
</evidence>
<name>A0A9W7BW72_9STRA</name>
<dbReference type="EMBL" id="BLQM01000525">
    <property type="protein sequence ID" value="GMH93505.1"/>
    <property type="molecule type" value="Genomic_DNA"/>
</dbReference>